<evidence type="ECO:0000259" key="2">
    <source>
        <dbReference type="Pfam" id="PF18803"/>
    </source>
</evidence>
<dbReference type="OMA" id="HEWCHIK"/>
<feature type="compositionally biased region" description="Basic and acidic residues" evidence="1">
    <location>
        <begin position="28"/>
        <end position="38"/>
    </location>
</feature>
<dbReference type="EMBL" id="FUEG01000041">
    <property type="protein sequence ID" value="SJL17200.1"/>
    <property type="molecule type" value="Genomic_DNA"/>
</dbReference>
<feature type="compositionally biased region" description="Basic and acidic residues" evidence="1">
    <location>
        <begin position="7"/>
        <end position="18"/>
    </location>
</feature>
<evidence type="ECO:0000256" key="1">
    <source>
        <dbReference type="SAM" id="MobiDB-lite"/>
    </source>
</evidence>
<reference evidence="4" key="1">
    <citation type="journal article" date="2017" name="Nat. Ecol. Evol.">
        <title>Genome expansion and lineage-specific genetic innovations in the forest pathogenic fungi Armillaria.</title>
        <authorList>
            <person name="Sipos G."/>
            <person name="Prasanna A.N."/>
            <person name="Walter M.C."/>
            <person name="O'Connor E."/>
            <person name="Balint B."/>
            <person name="Krizsan K."/>
            <person name="Kiss B."/>
            <person name="Hess J."/>
            <person name="Varga T."/>
            <person name="Slot J."/>
            <person name="Riley R."/>
            <person name="Boka B."/>
            <person name="Rigling D."/>
            <person name="Barry K."/>
            <person name="Lee J."/>
            <person name="Mihaltcheva S."/>
            <person name="LaButti K."/>
            <person name="Lipzen A."/>
            <person name="Waldron R."/>
            <person name="Moloney N.M."/>
            <person name="Sperisen C."/>
            <person name="Kredics L."/>
            <person name="Vagvoelgyi C."/>
            <person name="Patrignani A."/>
            <person name="Fitzpatrick D."/>
            <person name="Nagy I."/>
            <person name="Doyle S."/>
            <person name="Anderson J.B."/>
            <person name="Grigoriev I.V."/>
            <person name="Gueldener U."/>
            <person name="Muensterkoetter M."/>
            <person name="Nagy L.G."/>
        </authorList>
    </citation>
    <scope>NUCLEOTIDE SEQUENCE [LARGE SCALE GENOMIC DNA]</scope>
    <source>
        <strain evidence="4">C18/9</strain>
    </source>
</reference>
<evidence type="ECO:0000313" key="3">
    <source>
        <dbReference type="EMBL" id="SJL17200.1"/>
    </source>
</evidence>
<accession>A0A284S8A5</accession>
<feature type="domain" description="CxC2-like cysteine cluster KDZ transposase-associated" evidence="2">
    <location>
        <begin position="185"/>
        <end position="289"/>
    </location>
</feature>
<dbReference type="Proteomes" id="UP000219338">
    <property type="component" value="Unassembled WGS sequence"/>
</dbReference>
<organism evidence="3 4">
    <name type="scientific">Armillaria ostoyae</name>
    <name type="common">Armillaria root rot fungus</name>
    <dbReference type="NCBI Taxonomy" id="47428"/>
    <lineage>
        <taxon>Eukaryota</taxon>
        <taxon>Fungi</taxon>
        <taxon>Dikarya</taxon>
        <taxon>Basidiomycota</taxon>
        <taxon>Agaricomycotina</taxon>
        <taxon>Agaricomycetes</taxon>
        <taxon>Agaricomycetidae</taxon>
        <taxon>Agaricales</taxon>
        <taxon>Marasmiineae</taxon>
        <taxon>Physalacriaceae</taxon>
        <taxon>Armillaria</taxon>
    </lineage>
</organism>
<feature type="region of interest" description="Disordered" evidence="1">
    <location>
        <begin position="1"/>
        <end position="119"/>
    </location>
</feature>
<dbReference type="OrthoDB" id="3257338at2759"/>
<name>A0A284S8A5_ARMOS</name>
<dbReference type="PANTHER" id="PTHR33096">
    <property type="entry name" value="CXC2 DOMAIN-CONTAINING PROTEIN"/>
    <property type="match status" value="1"/>
</dbReference>
<dbReference type="STRING" id="47428.A0A284S8A5"/>
<dbReference type="InterPro" id="IPR040521">
    <property type="entry name" value="KDZ"/>
</dbReference>
<keyword evidence="4" id="KW-1185">Reference proteome</keyword>
<dbReference type="InterPro" id="IPR041457">
    <property type="entry name" value="CxC2_KDZ-assoc"/>
</dbReference>
<proteinExistence type="predicted"/>
<dbReference type="AlphaFoldDB" id="A0A284S8A5"/>
<gene>
    <name evidence="3" type="ORF">ARMOST_20746</name>
</gene>
<protein>
    <recommendedName>
        <fullName evidence="2">CxC2-like cysteine cluster KDZ transposase-associated domain-containing protein</fullName>
    </recommendedName>
</protein>
<evidence type="ECO:0000313" key="4">
    <source>
        <dbReference type="Proteomes" id="UP000219338"/>
    </source>
</evidence>
<dbReference type="Pfam" id="PF18758">
    <property type="entry name" value="KDZ"/>
    <property type="match status" value="1"/>
</dbReference>
<feature type="compositionally biased region" description="Acidic residues" evidence="1">
    <location>
        <begin position="91"/>
        <end position="104"/>
    </location>
</feature>
<dbReference type="Pfam" id="PF18803">
    <property type="entry name" value="CxC2"/>
    <property type="match status" value="1"/>
</dbReference>
<sequence length="1026" mass="116415">MVRKRSRATEFREEDLDRSPSPPHVVHRHTDIDIDSIHSGRQTRRARTSYISLPKSPVKQRGTTDAHLSNADDVYSYDDPTFEPLQHALDSESDADSDDSDFEAMDPSKNKPPKPCTDEPHLRHWLPLVPQFLDEFFRHDAPTANPLRCCSCADDCSDDEPLFRCVSCYEGIEEWNGDFFVRSSLHAQGFHMALGHDEGQRCYCTRPATLQVIDLEGIQSLAVDFCDCLTALPRWQQLLRACLFPSTVVEPQIVATFRSLQTFQVLSFMSKVTGYEFYHTMARLSDNTGTATPTNKSPKDLANSEGVPISAGSLAVQCPACPWPGLNMPEGWETETDKPWRHALFLAIDANFHLVRFAASSGGKDPSLNKGGAFLVEQVAFCKHVKEYGSRLPYDPSDCNQHDAVQSATRRQVQMDYIFLNRLAQNTPTRIVVSYNIACQWSKKLFERIAIYPDSMTLSQGPNQMTFLVPKFHLPAHIVRCHAKFSFWKTPYMGQTDGEAPKRGWDHTNRLTGSVKNMGPGSYLDTVDDHLGDYNWQKATLLGPSLLKGVREAIPARIEQAAVLAEFTKSLPKPNIVAWTKAVEEWEENPERPNPFETTVPQLTKASVRVVLAQEEANDLETPVTDEDEEGLAAERVEHVMSAPKHLVGPSQMIFQGLEIENHQCHLKRLHSALGPHSTDRQRAKVMEGLNSLRRWIEVWATIQESHVVGVKPLRAEWKDATQAAAAAAEAAEEAEAASSNSRKRKKKKKKVVENLIAVAEWPLFLPSSVAGHVSQTLKLLDCEFRLREAEAYECLTMMRRQLLYRSHIYKFKNRHITGQLLNTRANTTVKSVVASIDEVAARYRYMHTRLVVLHESMGTSATGKKKDGWDRALRVLREEDIRALDEGNINETEGSRQISWIWRIHRHTTDAEEMNKALRIEWCKARAWAHRWDEEVTLTLTEMERTLLFFSAKQEQWMQRAARTDISAGERAYALRQADIRLRMKKHAELLWAPVAMWNATGDVPKLVRGRRPKTQSMVVDKLAE</sequence>
<dbReference type="PANTHER" id="PTHR33096:SF1">
    <property type="entry name" value="CXC1-LIKE CYSTEINE CLUSTER ASSOCIATED WITH KDZ TRANSPOSASES DOMAIN-CONTAINING PROTEIN"/>
    <property type="match status" value="1"/>
</dbReference>